<sequence>MNYDNIANLIIENKPREIAEKDLFLKEYAKSVGELFKPNNHKSCPICKSADNVIKYGKSNRGIQRYRCKKCRKVFSDITGSPLSYSKKPIDLWIKYMFFIEERATLRQIAKSLKIDLKTAFHWRHKILSVAGTKIMNKKLLNIEVDEVKIKESFKGNHTFNKNFLFRRIDKEEYMLNGQRLKRKNIIILNCKDKYDNKFIKPSSKSTINREILNKILKPIINETSDYISSPRNWAYFYFAKDNNIKAKIDGSMGFNLKYFKKIVILNKDGKHNLKIRKRGREFKQFLKDFHNVASKYLSFYINWFVLVLEESNKCFVLFKNFITGKKQLKVSDFSNVNYKGEILRNENIHKESACGI</sequence>
<dbReference type="PANTHER" id="PTHR33293:SF1">
    <property type="entry name" value="INSERTION ELEMENT IS1 1 PROTEIN INSB-RELATED"/>
    <property type="match status" value="1"/>
</dbReference>
<feature type="domain" description="InsA N-terminal zinc ribbon" evidence="1">
    <location>
        <begin position="43"/>
        <end position="72"/>
    </location>
</feature>
<gene>
    <name evidence="2" type="ORF">SAMN02745941_01056</name>
</gene>
<dbReference type="Proteomes" id="UP000184241">
    <property type="component" value="Unassembled WGS sequence"/>
</dbReference>
<dbReference type="EMBL" id="FQXU01000004">
    <property type="protein sequence ID" value="SHH85876.1"/>
    <property type="molecule type" value="Genomic_DNA"/>
</dbReference>
<protein>
    <submittedName>
        <fullName evidence="2">InsA N-terminal domain-containing protein</fullName>
    </submittedName>
</protein>
<accession>A0A1M5WEE7</accession>
<proteinExistence type="predicted"/>
<evidence type="ECO:0000259" key="1">
    <source>
        <dbReference type="Pfam" id="PF03811"/>
    </source>
</evidence>
<dbReference type="GO" id="GO:0006313">
    <property type="term" value="P:DNA transposition"/>
    <property type="evidence" value="ECO:0007669"/>
    <property type="project" value="InterPro"/>
</dbReference>
<dbReference type="AlphaFoldDB" id="A0A1M5WEE7"/>
<dbReference type="Pfam" id="PF03811">
    <property type="entry name" value="Zn_ribbon_InsA"/>
    <property type="match status" value="1"/>
</dbReference>
<dbReference type="InterPro" id="IPR003220">
    <property type="entry name" value="InsA_N_dom_Znf"/>
</dbReference>
<dbReference type="RefSeq" id="WP_073017431.1">
    <property type="nucleotide sequence ID" value="NZ_FQXU01000004.1"/>
</dbReference>
<name>A0A1M5WEE7_9CLOT</name>
<dbReference type="InterPro" id="IPR051354">
    <property type="entry name" value="Transposase_27_IS1"/>
</dbReference>
<evidence type="ECO:0000313" key="2">
    <source>
        <dbReference type="EMBL" id="SHH85876.1"/>
    </source>
</evidence>
<reference evidence="2 3" key="1">
    <citation type="submission" date="2016-11" db="EMBL/GenBank/DDBJ databases">
        <authorList>
            <person name="Jaros S."/>
            <person name="Januszkiewicz K."/>
            <person name="Wedrychowicz H."/>
        </authorList>
    </citation>
    <scope>NUCLEOTIDE SEQUENCE [LARGE SCALE GENOMIC DNA]</scope>
    <source>
        <strain evidence="2 3">DSM 6191</strain>
    </source>
</reference>
<evidence type="ECO:0000313" key="3">
    <source>
        <dbReference type="Proteomes" id="UP000184241"/>
    </source>
</evidence>
<organism evidence="2 3">
    <name type="scientific">Clostridium intestinale DSM 6191</name>
    <dbReference type="NCBI Taxonomy" id="1121320"/>
    <lineage>
        <taxon>Bacteria</taxon>
        <taxon>Bacillati</taxon>
        <taxon>Bacillota</taxon>
        <taxon>Clostridia</taxon>
        <taxon>Eubacteriales</taxon>
        <taxon>Clostridiaceae</taxon>
        <taxon>Clostridium</taxon>
    </lineage>
</organism>
<dbReference type="PANTHER" id="PTHR33293">
    <property type="entry name" value="INSERTION ELEMENT IS1 1 PROTEIN INSB-RELATED"/>
    <property type="match status" value="1"/>
</dbReference>